<gene>
    <name evidence="2" type="ORF">GCM10018772_70740</name>
</gene>
<evidence type="ECO:0000313" key="2">
    <source>
        <dbReference type="EMBL" id="GHF35046.1"/>
    </source>
</evidence>
<reference evidence="2" key="2">
    <citation type="submission" date="2020-09" db="EMBL/GenBank/DDBJ databases">
        <authorList>
            <person name="Sun Q."/>
            <person name="Ohkuma M."/>
        </authorList>
    </citation>
    <scope>NUCLEOTIDE SEQUENCE</scope>
    <source>
        <strain evidence="2">JCM 4477</strain>
    </source>
</reference>
<protein>
    <submittedName>
        <fullName evidence="2">Uncharacterized protein</fullName>
    </submittedName>
</protein>
<dbReference type="AlphaFoldDB" id="A0A919EBY9"/>
<name>A0A919EBY9_9ACTN</name>
<dbReference type="RefSeq" id="WP_190208576.1">
    <property type="nucleotide sequence ID" value="NZ_BNBI01000025.1"/>
</dbReference>
<comment type="caution">
    <text evidence="2">The sequence shown here is derived from an EMBL/GenBank/DDBJ whole genome shotgun (WGS) entry which is preliminary data.</text>
</comment>
<keyword evidence="3" id="KW-1185">Reference proteome</keyword>
<sequence length="56" mass="6101">MSAPEENHAERAARLPFVARPAAREVVVIDAEPEDSDADRATRLPFVARTADGEPE</sequence>
<dbReference type="Proteomes" id="UP000630718">
    <property type="component" value="Unassembled WGS sequence"/>
</dbReference>
<organism evidence="2 3">
    <name type="scientific">Streptomyces fumanus</name>
    <dbReference type="NCBI Taxonomy" id="67302"/>
    <lineage>
        <taxon>Bacteria</taxon>
        <taxon>Bacillati</taxon>
        <taxon>Actinomycetota</taxon>
        <taxon>Actinomycetes</taxon>
        <taxon>Kitasatosporales</taxon>
        <taxon>Streptomycetaceae</taxon>
        <taxon>Streptomyces</taxon>
    </lineage>
</organism>
<proteinExistence type="predicted"/>
<evidence type="ECO:0000313" key="3">
    <source>
        <dbReference type="Proteomes" id="UP000630718"/>
    </source>
</evidence>
<feature type="region of interest" description="Disordered" evidence="1">
    <location>
        <begin position="31"/>
        <end position="56"/>
    </location>
</feature>
<evidence type="ECO:0000256" key="1">
    <source>
        <dbReference type="SAM" id="MobiDB-lite"/>
    </source>
</evidence>
<dbReference type="EMBL" id="BNBI01000025">
    <property type="protein sequence ID" value="GHF35046.1"/>
    <property type="molecule type" value="Genomic_DNA"/>
</dbReference>
<accession>A0A919EBY9</accession>
<reference evidence="2" key="1">
    <citation type="journal article" date="2014" name="Int. J. Syst. Evol. Microbiol.">
        <title>Complete genome sequence of Corynebacterium casei LMG S-19264T (=DSM 44701T), isolated from a smear-ripened cheese.</title>
        <authorList>
            <consortium name="US DOE Joint Genome Institute (JGI-PGF)"/>
            <person name="Walter F."/>
            <person name="Albersmeier A."/>
            <person name="Kalinowski J."/>
            <person name="Ruckert C."/>
        </authorList>
    </citation>
    <scope>NUCLEOTIDE SEQUENCE</scope>
    <source>
        <strain evidence="2">JCM 4477</strain>
    </source>
</reference>